<dbReference type="EMBL" id="FMJB01000057">
    <property type="protein sequence ID" value="SCM68634.1"/>
    <property type="molecule type" value="Genomic_DNA"/>
</dbReference>
<feature type="region of interest" description="Disordered" evidence="1">
    <location>
        <begin position="109"/>
        <end position="130"/>
    </location>
</feature>
<dbReference type="RefSeq" id="WP_072707395.1">
    <property type="nucleotide sequence ID" value="NZ_FMJB01000057.1"/>
</dbReference>
<name>A0A1M4N3Q4_9RHOB</name>
<feature type="signal peptide" evidence="2">
    <location>
        <begin position="1"/>
        <end position="19"/>
    </location>
</feature>
<evidence type="ECO:0000256" key="2">
    <source>
        <dbReference type="SAM" id="SignalP"/>
    </source>
</evidence>
<reference evidence="4" key="1">
    <citation type="submission" date="2016-09" db="EMBL/GenBank/DDBJ databases">
        <authorList>
            <person name="Wibberg D."/>
        </authorList>
    </citation>
    <scope>NUCLEOTIDE SEQUENCE [LARGE SCALE GENOMIC DNA]</scope>
</reference>
<evidence type="ECO:0000313" key="3">
    <source>
        <dbReference type="EMBL" id="SCM68634.1"/>
    </source>
</evidence>
<proteinExistence type="predicted"/>
<gene>
    <name evidence="3" type="ORF">KARMA_2859</name>
</gene>
<keyword evidence="2" id="KW-0732">Signal</keyword>
<feature type="chain" id="PRO_5009906754" evidence="2">
    <location>
        <begin position="20"/>
        <end position="130"/>
    </location>
</feature>
<organism evidence="3 4">
    <name type="scientific">Donghicola eburneus</name>
    <dbReference type="NCBI Taxonomy" id="393278"/>
    <lineage>
        <taxon>Bacteria</taxon>
        <taxon>Pseudomonadati</taxon>
        <taxon>Pseudomonadota</taxon>
        <taxon>Alphaproteobacteria</taxon>
        <taxon>Rhodobacterales</taxon>
        <taxon>Roseobacteraceae</taxon>
        <taxon>Donghicola</taxon>
    </lineage>
</organism>
<evidence type="ECO:0000313" key="4">
    <source>
        <dbReference type="Proteomes" id="UP000184085"/>
    </source>
</evidence>
<keyword evidence="4" id="KW-1185">Reference proteome</keyword>
<protein>
    <submittedName>
        <fullName evidence="3">Putative secreted protein</fullName>
    </submittedName>
</protein>
<accession>A0A1M4N3Q4</accession>
<sequence length="130" mass="14446">MKQTLIVATLLLLPFSALAQDQNAIEPAEPESGFERMQRGFGMIFDGLREEVDPTVESLKDKAREMAPEMRDWVMAMGPALRDLADKIGDLNDYHAPEKLPNGDIILRRKERADDAPQSDLIAPSGPTDI</sequence>
<dbReference type="AlphaFoldDB" id="A0A1M4N3Q4"/>
<dbReference type="Proteomes" id="UP000184085">
    <property type="component" value="Unassembled WGS sequence"/>
</dbReference>
<evidence type="ECO:0000256" key="1">
    <source>
        <dbReference type="SAM" id="MobiDB-lite"/>
    </source>
</evidence>